<dbReference type="Proteomes" id="UP001200430">
    <property type="component" value="Unassembled WGS sequence"/>
</dbReference>
<name>A0ABS9EQY0_9BACT</name>
<dbReference type="RefSeq" id="WP_236100357.1">
    <property type="nucleotide sequence ID" value="NZ_JAKGUD010000019.1"/>
</dbReference>
<evidence type="ECO:0000313" key="1">
    <source>
        <dbReference type="EMBL" id="MCF4143605.1"/>
    </source>
</evidence>
<dbReference type="EMBL" id="JAKGUD010000019">
    <property type="protein sequence ID" value="MCF4143605.1"/>
    <property type="molecule type" value="Genomic_DNA"/>
</dbReference>
<comment type="caution">
    <text evidence="1">The sequence shown here is derived from an EMBL/GenBank/DDBJ whole genome shotgun (WGS) entry which is preliminary data.</text>
</comment>
<organism evidence="1 2">
    <name type="scientific">Dethiosulfovibrio marinus</name>
    <dbReference type="NCBI Taxonomy" id="133532"/>
    <lineage>
        <taxon>Bacteria</taxon>
        <taxon>Thermotogati</taxon>
        <taxon>Synergistota</taxon>
        <taxon>Synergistia</taxon>
        <taxon>Synergistales</taxon>
        <taxon>Dethiosulfovibrionaceae</taxon>
        <taxon>Dethiosulfovibrio</taxon>
    </lineage>
</organism>
<reference evidence="1 2" key="1">
    <citation type="submission" date="2022-01" db="EMBL/GenBank/DDBJ databases">
        <title>Dethiosulfovibrio faecalis sp. nov., a novel proteolytic, non-sulfur-reducing bacterium isolated from a marine aquaculture solid waste bioreactor.</title>
        <authorList>
            <person name="Grabowski S."/>
            <person name="Apolinario E."/>
            <person name="Schneider N."/>
            <person name="Marshall C.W."/>
            <person name="Sowers K.R."/>
        </authorList>
    </citation>
    <scope>NUCLEOTIDE SEQUENCE [LARGE SCALE GENOMIC DNA]</scope>
    <source>
        <strain evidence="1 2">DSM 12537</strain>
    </source>
</reference>
<keyword evidence="2" id="KW-1185">Reference proteome</keyword>
<gene>
    <name evidence="1" type="ORF">L2W38_12380</name>
</gene>
<sequence length="52" mass="6117">MTQDLMRQLASNAHISMGDQKRRARTRRAVRVAEGYITAMIRRRQIESARRC</sequence>
<proteinExistence type="predicted"/>
<evidence type="ECO:0000313" key="2">
    <source>
        <dbReference type="Proteomes" id="UP001200430"/>
    </source>
</evidence>
<protein>
    <submittedName>
        <fullName evidence="1">Uncharacterized protein</fullName>
    </submittedName>
</protein>
<accession>A0ABS9EQY0</accession>